<dbReference type="GO" id="GO:0016887">
    <property type="term" value="F:ATP hydrolysis activity"/>
    <property type="evidence" value="ECO:0007669"/>
    <property type="project" value="InterPro"/>
</dbReference>
<dbReference type="RefSeq" id="WP_078500880.1">
    <property type="nucleotide sequence ID" value="NZ_MSZX01000008.1"/>
</dbReference>
<evidence type="ECO:0000313" key="7">
    <source>
        <dbReference type="Proteomes" id="UP000190188"/>
    </source>
</evidence>
<reference evidence="6 7" key="1">
    <citation type="submission" date="2017-01" db="EMBL/GenBank/DDBJ databases">
        <title>Genome analysis of Paenibacillus selenitrireducens ES3-24.</title>
        <authorList>
            <person name="Xu D."/>
            <person name="Yao R."/>
            <person name="Zheng S."/>
        </authorList>
    </citation>
    <scope>NUCLEOTIDE SEQUENCE [LARGE SCALE GENOMIC DNA]</scope>
    <source>
        <strain evidence="6 7">ES3-24</strain>
    </source>
</reference>
<evidence type="ECO:0000256" key="1">
    <source>
        <dbReference type="ARBA" id="ARBA00005417"/>
    </source>
</evidence>
<comment type="caution">
    <text evidence="6">The sequence shown here is derived from an EMBL/GenBank/DDBJ whole genome shotgun (WGS) entry which is preliminary data.</text>
</comment>
<sequence length="300" mass="34419">MEESVVRVKGVTKDRGSLQLGPLDLDIPSGYVTAIVGSNGSGKSTLINMIMQVVHPDGGSIELFDHKIAGEHQWQLKQNIGYVPEKSWSEQDGETLERIAAFTRHWYPSWNQGLYERLVRLFEINPKQKFNKMSKGMRRKCEIILGIAHEPDMLILDEPSSGLDPFAWKMMMDEIKDYMNRGDRTVLLASHIVEEIKRLADYVVFMHKGKLLGMFEKDQLLDDCKTLWVEIPDWGTDLNHELPGVIAREDERTNVVKIVTLNVTATEQALQQRGWKVVRTAMMELDEIFMHLIQRSAIKK</sequence>
<dbReference type="Pfam" id="PF00005">
    <property type="entry name" value="ABC_tran"/>
    <property type="match status" value="1"/>
</dbReference>
<dbReference type="InterPro" id="IPR027417">
    <property type="entry name" value="P-loop_NTPase"/>
</dbReference>
<keyword evidence="3" id="KW-0547">Nucleotide-binding</keyword>
<dbReference type="EMBL" id="MSZX01000008">
    <property type="protein sequence ID" value="OPA75615.1"/>
    <property type="molecule type" value="Genomic_DNA"/>
</dbReference>
<evidence type="ECO:0000259" key="5">
    <source>
        <dbReference type="PROSITE" id="PS50893"/>
    </source>
</evidence>
<gene>
    <name evidence="6" type="ORF">BVG16_19945</name>
</gene>
<evidence type="ECO:0000313" key="6">
    <source>
        <dbReference type="EMBL" id="OPA75615.1"/>
    </source>
</evidence>
<dbReference type="GO" id="GO:0005524">
    <property type="term" value="F:ATP binding"/>
    <property type="evidence" value="ECO:0007669"/>
    <property type="project" value="UniProtKB-KW"/>
</dbReference>
<protein>
    <recommendedName>
        <fullName evidence="5">ABC transporter domain-containing protein</fullName>
    </recommendedName>
</protein>
<dbReference type="PANTHER" id="PTHR42711:SF5">
    <property type="entry name" value="ABC TRANSPORTER ATP-BINDING PROTEIN NATA"/>
    <property type="match status" value="1"/>
</dbReference>
<keyword evidence="7" id="KW-1185">Reference proteome</keyword>
<dbReference type="Proteomes" id="UP000190188">
    <property type="component" value="Unassembled WGS sequence"/>
</dbReference>
<dbReference type="SUPFAM" id="SSF52540">
    <property type="entry name" value="P-loop containing nucleoside triphosphate hydrolases"/>
    <property type="match status" value="1"/>
</dbReference>
<dbReference type="CDD" id="cd03230">
    <property type="entry name" value="ABC_DR_subfamily_A"/>
    <property type="match status" value="1"/>
</dbReference>
<proteinExistence type="inferred from homology"/>
<dbReference type="InterPro" id="IPR003439">
    <property type="entry name" value="ABC_transporter-like_ATP-bd"/>
</dbReference>
<keyword evidence="4" id="KW-0067">ATP-binding</keyword>
<evidence type="ECO:0000256" key="3">
    <source>
        <dbReference type="ARBA" id="ARBA00022741"/>
    </source>
</evidence>
<dbReference type="InterPro" id="IPR003593">
    <property type="entry name" value="AAA+_ATPase"/>
</dbReference>
<dbReference type="PANTHER" id="PTHR42711">
    <property type="entry name" value="ABC TRANSPORTER ATP-BINDING PROTEIN"/>
    <property type="match status" value="1"/>
</dbReference>
<evidence type="ECO:0000256" key="2">
    <source>
        <dbReference type="ARBA" id="ARBA00022448"/>
    </source>
</evidence>
<dbReference type="STRING" id="1324314.BVG16_19945"/>
<feature type="domain" description="ABC transporter" evidence="5">
    <location>
        <begin position="6"/>
        <end position="233"/>
    </location>
</feature>
<dbReference type="AlphaFoldDB" id="A0A1T2X717"/>
<dbReference type="SMART" id="SM00382">
    <property type="entry name" value="AAA"/>
    <property type="match status" value="1"/>
</dbReference>
<dbReference type="InterPro" id="IPR050763">
    <property type="entry name" value="ABC_transporter_ATP-binding"/>
</dbReference>
<accession>A0A1T2X717</accession>
<dbReference type="OrthoDB" id="2960217at2"/>
<name>A0A1T2X717_9BACL</name>
<dbReference type="PROSITE" id="PS50893">
    <property type="entry name" value="ABC_TRANSPORTER_2"/>
    <property type="match status" value="1"/>
</dbReference>
<evidence type="ECO:0000256" key="4">
    <source>
        <dbReference type="ARBA" id="ARBA00022840"/>
    </source>
</evidence>
<dbReference type="Gene3D" id="3.40.50.300">
    <property type="entry name" value="P-loop containing nucleotide triphosphate hydrolases"/>
    <property type="match status" value="1"/>
</dbReference>
<comment type="similarity">
    <text evidence="1">Belongs to the ABC transporter superfamily.</text>
</comment>
<organism evidence="6 7">
    <name type="scientific">Paenibacillus selenitireducens</name>
    <dbReference type="NCBI Taxonomy" id="1324314"/>
    <lineage>
        <taxon>Bacteria</taxon>
        <taxon>Bacillati</taxon>
        <taxon>Bacillota</taxon>
        <taxon>Bacilli</taxon>
        <taxon>Bacillales</taxon>
        <taxon>Paenibacillaceae</taxon>
        <taxon>Paenibacillus</taxon>
    </lineage>
</organism>
<keyword evidence="2" id="KW-0813">Transport</keyword>